<protein>
    <submittedName>
        <fullName evidence="1">Uncharacterized protein</fullName>
    </submittedName>
</protein>
<dbReference type="EMBL" id="JBBNAG010000007">
    <property type="protein sequence ID" value="KAK9120037.1"/>
    <property type="molecule type" value="Genomic_DNA"/>
</dbReference>
<keyword evidence="2" id="KW-1185">Reference proteome</keyword>
<dbReference type="Proteomes" id="UP001419268">
    <property type="component" value="Unassembled WGS sequence"/>
</dbReference>
<name>A0AAP0NUA0_9MAGN</name>
<dbReference type="AlphaFoldDB" id="A0AAP0NUA0"/>
<comment type="caution">
    <text evidence="1">The sequence shown here is derived from an EMBL/GenBank/DDBJ whole genome shotgun (WGS) entry which is preliminary data.</text>
</comment>
<evidence type="ECO:0000313" key="2">
    <source>
        <dbReference type="Proteomes" id="UP001419268"/>
    </source>
</evidence>
<sequence length="80" mass="9066">MHILDQQSEADLAEEEPIVINPDAEVAEDAVDDRALAALPRLLRWRIALNLRTHFNYVEFRTVRSLDEAHALVCAVLDSN</sequence>
<reference evidence="1 2" key="1">
    <citation type="submission" date="2024-01" db="EMBL/GenBank/DDBJ databases">
        <title>Genome assemblies of Stephania.</title>
        <authorList>
            <person name="Yang L."/>
        </authorList>
    </citation>
    <scope>NUCLEOTIDE SEQUENCE [LARGE SCALE GENOMIC DNA]</scope>
    <source>
        <strain evidence="1">JXDWG</strain>
        <tissue evidence="1">Leaf</tissue>
    </source>
</reference>
<accession>A0AAP0NUA0</accession>
<gene>
    <name evidence="1" type="ORF">Scep_018130</name>
</gene>
<evidence type="ECO:0000313" key="1">
    <source>
        <dbReference type="EMBL" id="KAK9120037.1"/>
    </source>
</evidence>
<organism evidence="1 2">
    <name type="scientific">Stephania cephalantha</name>
    <dbReference type="NCBI Taxonomy" id="152367"/>
    <lineage>
        <taxon>Eukaryota</taxon>
        <taxon>Viridiplantae</taxon>
        <taxon>Streptophyta</taxon>
        <taxon>Embryophyta</taxon>
        <taxon>Tracheophyta</taxon>
        <taxon>Spermatophyta</taxon>
        <taxon>Magnoliopsida</taxon>
        <taxon>Ranunculales</taxon>
        <taxon>Menispermaceae</taxon>
        <taxon>Menispermoideae</taxon>
        <taxon>Cissampelideae</taxon>
        <taxon>Stephania</taxon>
    </lineage>
</organism>
<proteinExistence type="predicted"/>